<reference evidence="1" key="1">
    <citation type="submission" date="2022-10" db="EMBL/GenBank/DDBJ databases">
        <authorList>
            <person name="Mo P."/>
        </authorList>
    </citation>
    <scope>NUCLEOTIDE SEQUENCE</scope>
    <source>
        <strain evidence="1">HUAS 13-4</strain>
    </source>
</reference>
<dbReference type="EMBL" id="CP106793">
    <property type="protein sequence ID" value="UXY19880.1"/>
    <property type="molecule type" value="Genomic_DNA"/>
</dbReference>
<keyword evidence="2" id="KW-1185">Reference proteome</keyword>
<evidence type="ECO:0008006" key="3">
    <source>
        <dbReference type="Google" id="ProtNLM"/>
    </source>
</evidence>
<dbReference type="RefSeq" id="WP_263229998.1">
    <property type="nucleotide sequence ID" value="NZ_CP106793.1"/>
</dbReference>
<dbReference type="Pfam" id="PF13822">
    <property type="entry name" value="ACC_epsilon"/>
    <property type="match status" value="1"/>
</dbReference>
<gene>
    <name evidence="1" type="ORF">N8I84_14945</name>
</gene>
<sequence length="87" mass="9230">MSARNEGFRAYDLLAAGAWRVVRGEPTAEEVAALALVLGAALSRRQSAPRDTERTVTVPVALRRGEPWSAAATSWAAAPLTGRREAA</sequence>
<protein>
    <recommendedName>
        <fullName evidence="3">Acyl-CoA carboxylase subunit epsilon</fullName>
    </recommendedName>
</protein>
<name>A0ABY6DZN1_9ACTN</name>
<dbReference type="InterPro" id="IPR032716">
    <property type="entry name" value="ACC_epsilon"/>
</dbReference>
<organism evidence="1 2">
    <name type="scientific">Streptomyces cynarae</name>
    <dbReference type="NCBI Taxonomy" id="2981134"/>
    <lineage>
        <taxon>Bacteria</taxon>
        <taxon>Bacillati</taxon>
        <taxon>Actinomycetota</taxon>
        <taxon>Actinomycetes</taxon>
        <taxon>Kitasatosporales</taxon>
        <taxon>Streptomycetaceae</taxon>
        <taxon>Streptomyces</taxon>
    </lineage>
</organism>
<evidence type="ECO:0000313" key="2">
    <source>
        <dbReference type="Proteomes" id="UP001061298"/>
    </source>
</evidence>
<dbReference type="Proteomes" id="UP001061298">
    <property type="component" value="Chromosome"/>
</dbReference>
<accession>A0ABY6DZN1</accession>
<proteinExistence type="predicted"/>
<evidence type="ECO:0000313" key="1">
    <source>
        <dbReference type="EMBL" id="UXY19880.1"/>
    </source>
</evidence>